<dbReference type="Proteomes" id="UP000076738">
    <property type="component" value="Unassembled WGS sequence"/>
</dbReference>
<dbReference type="GO" id="GO:0005760">
    <property type="term" value="C:gamma DNA polymerase complex"/>
    <property type="evidence" value="ECO:0007669"/>
    <property type="project" value="InterPro"/>
</dbReference>
<organism evidence="1 2">
    <name type="scientific">Calocera viscosa (strain TUFC12733)</name>
    <dbReference type="NCBI Taxonomy" id="1330018"/>
    <lineage>
        <taxon>Eukaryota</taxon>
        <taxon>Fungi</taxon>
        <taxon>Dikarya</taxon>
        <taxon>Basidiomycota</taxon>
        <taxon>Agaricomycotina</taxon>
        <taxon>Dacrymycetes</taxon>
        <taxon>Dacrymycetales</taxon>
        <taxon>Dacrymycetaceae</taxon>
        <taxon>Calocera</taxon>
    </lineage>
</organism>
<dbReference type="GO" id="GO:0003677">
    <property type="term" value="F:DNA binding"/>
    <property type="evidence" value="ECO:0007669"/>
    <property type="project" value="InterPro"/>
</dbReference>
<protein>
    <submittedName>
        <fullName evidence="1">Uncharacterized protein</fullName>
    </submittedName>
</protein>
<dbReference type="AlphaFoldDB" id="A0A167GTT8"/>
<dbReference type="STRING" id="1330018.A0A167GTT8"/>
<accession>A0A167GTT8</accession>
<keyword evidence="2" id="KW-1185">Reference proteome</keyword>
<dbReference type="GO" id="GO:0006264">
    <property type="term" value="P:mitochondrial DNA replication"/>
    <property type="evidence" value="ECO:0007669"/>
    <property type="project" value="TreeGrafter"/>
</dbReference>
<evidence type="ECO:0000313" key="1">
    <source>
        <dbReference type="EMBL" id="KZO90902.1"/>
    </source>
</evidence>
<reference evidence="1 2" key="1">
    <citation type="journal article" date="2016" name="Mol. Biol. Evol.">
        <title>Comparative Genomics of Early-Diverging Mushroom-Forming Fungi Provides Insights into the Origins of Lignocellulose Decay Capabilities.</title>
        <authorList>
            <person name="Nagy L.G."/>
            <person name="Riley R."/>
            <person name="Tritt A."/>
            <person name="Adam C."/>
            <person name="Daum C."/>
            <person name="Floudas D."/>
            <person name="Sun H."/>
            <person name="Yadav J.S."/>
            <person name="Pangilinan J."/>
            <person name="Larsson K.H."/>
            <person name="Matsuura K."/>
            <person name="Barry K."/>
            <person name="Labutti K."/>
            <person name="Kuo R."/>
            <person name="Ohm R.A."/>
            <person name="Bhattacharya S.S."/>
            <person name="Shirouzu T."/>
            <person name="Yoshinaga Y."/>
            <person name="Martin F.M."/>
            <person name="Grigoriev I.V."/>
            <person name="Hibbett D.S."/>
        </authorList>
    </citation>
    <scope>NUCLEOTIDE SEQUENCE [LARGE SCALE GENOMIC DNA]</scope>
    <source>
        <strain evidence="1 2">TUFC12733</strain>
    </source>
</reference>
<sequence>MLDMLRSSLLRAAVIGYEDPTTTFTQRAHCCVNIPIAYSHAHHDCCPQLTTSIAVERARKRGIILPLVFTMGTATRCAIEKTYLAASNDKKHRVRSKLKAMVCAPERYSIVRADVDAEEMRVWSVIGHAQLAMHGAITIVWMTREGTKANGTELHTKMASILGGRCDAAKMFKYSCIYGARLKHAQLLMLQSNPKLLLDESADREAVCEHEGAGCT</sequence>
<dbReference type="PANTHER" id="PTHR10267:SF0">
    <property type="entry name" value="DNA POLYMERASE SUBUNIT GAMMA-1"/>
    <property type="match status" value="1"/>
</dbReference>
<proteinExistence type="predicted"/>
<evidence type="ECO:0000313" key="2">
    <source>
        <dbReference type="Proteomes" id="UP000076738"/>
    </source>
</evidence>
<dbReference type="PRINTS" id="PR00867">
    <property type="entry name" value="DNAPOLG"/>
</dbReference>
<dbReference type="GO" id="GO:0003887">
    <property type="term" value="F:DNA-directed DNA polymerase activity"/>
    <property type="evidence" value="ECO:0007669"/>
    <property type="project" value="TreeGrafter"/>
</dbReference>
<dbReference type="InterPro" id="IPR043502">
    <property type="entry name" value="DNA/RNA_pol_sf"/>
</dbReference>
<dbReference type="GO" id="GO:0008408">
    <property type="term" value="F:3'-5' exonuclease activity"/>
    <property type="evidence" value="ECO:0007669"/>
    <property type="project" value="TreeGrafter"/>
</dbReference>
<dbReference type="InterPro" id="IPR002297">
    <property type="entry name" value="DNA-dir_DNA_pol_A_mt"/>
</dbReference>
<gene>
    <name evidence="1" type="ORF">CALVIDRAFT_531169</name>
</gene>
<dbReference type="SUPFAM" id="SSF56672">
    <property type="entry name" value="DNA/RNA polymerases"/>
    <property type="match status" value="1"/>
</dbReference>
<dbReference type="EMBL" id="KV417332">
    <property type="protein sequence ID" value="KZO90902.1"/>
    <property type="molecule type" value="Genomic_DNA"/>
</dbReference>
<name>A0A167GTT8_CALVF</name>
<dbReference type="PANTHER" id="PTHR10267">
    <property type="entry name" value="DNA POLYMERASE SUBUNIT GAMMA-1"/>
    <property type="match status" value="1"/>
</dbReference>
<dbReference type="OrthoDB" id="5588663at2759"/>